<proteinExistence type="predicted"/>
<feature type="transmembrane region" description="Helical" evidence="1">
    <location>
        <begin position="104"/>
        <end position="124"/>
    </location>
</feature>
<dbReference type="Proteomes" id="UP000191010">
    <property type="component" value="Chromosome"/>
</dbReference>
<evidence type="ECO:0000313" key="3">
    <source>
        <dbReference type="EMBL" id="KTT16982.1"/>
    </source>
</evidence>
<dbReference type="RefSeq" id="WP_058638965.1">
    <property type="nucleotide sequence ID" value="NZ_CP019952.1"/>
</dbReference>
<dbReference type="EMBL" id="CP019952">
    <property type="protein sequence ID" value="AQW67237.1"/>
    <property type="molecule type" value="Genomic_DNA"/>
</dbReference>
<keyword evidence="1" id="KW-0472">Membrane</keyword>
<feature type="transmembrane region" description="Helical" evidence="1">
    <location>
        <begin position="12"/>
        <end position="31"/>
    </location>
</feature>
<dbReference type="EMBL" id="LDSN01000035">
    <property type="protein sequence ID" value="KTT16982.1"/>
    <property type="molecule type" value="Genomic_DNA"/>
</dbReference>
<evidence type="ECO:0000313" key="5">
    <source>
        <dbReference type="Proteomes" id="UP000191010"/>
    </source>
</evidence>
<name>A0AAJ0PEE3_9PSED</name>
<organism evidence="3 4">
    <name type="scientific">Pseudomonas parafulva</name>
    <dbReference type="NCBI Taxonomy" id="157782"/>
    <lineage>
        <taxon>Bacteria</taxon>
        <taxon>Pseudomonadati</taxon>
        <taxon>Pseudomonadota</taxon>
        <taxon>Gammaproteobacteria</taxon>
        <taxon>Pseudomonadales</taxon>
        <taxon>Pseudomonadaceae</taxon>
        <taxon>Pseudomonas</taxon>
    </lineage>
</organism>
<keyword evidence="5" id="KW-1185">Reference proteome</keyword>
<gene>
    <name evidence="2" type="ORF">B2J77_02820</name>
    <name evidence="3" type="ORF">NS96R_13895</name>
</gene>
<reference evidence="3 4" key="1">
    <citation type="journal article" date="2016" name="Front. Microbiol.">
        <title>Genomic Resource of Rice Seed Associated Bacteria.</title>
        <authorList>
            <person name="Midha S."/>
            <person name="Bansal K."/>
            <person name="Sharma S."/>
            <person name="Kumar N."/>
            <person name="Patil P.P."/>
            <person name="Chaudhry V."/>
            <person name="Patil P.B."/>
        </authorList>
    </citation>
    <scope>NUCLEOTIDE SEQUENCE [LARGE SCALE GENOMIC DNA]</scope>
    <source>
        <strain evidence="3 4">NS96</strain>
    </source>
</reference>
<sequence>MIKSLDIKLQLLFLATPFILGLTGLAMDLRIAGSKEYKIMIEALQRSACLPFIVTLCGEKTLRARMFVTFMVAGVIKYPKSSIRQGMLDAQDYEQFPPSVRKRIVAASWLNTVAFGWLIIGSYFL</sequence>
<accession>A0AAJ0PEE3</accession>
<evidence type="ECO:0000256" key="1">
    <source>
        <dbReference type="SAM" id="Phobius"/>
    </source>
</evidence>
<dbReference type="AlphaFoldDB" id="A0AAJ0PEE3"/>
<keyword evidence="1" id="KW-0812">Transmembrane</keyword>
<evidence type="ECO:0000313" key="4">
    <source>
        <dbReference type="Proteomes" id="UP000071644"/>
    </source>
</evidence>
<protein>
    <submittedName>
        <fullName evidence="3">Uncharacterized protein</fullName>
    </submittedName>
</protein>
<dbReference type="Proteomes" id="UP000071644">
    <property type="component" value="Unassembled WGS sequence"/>
</dbReference>
<keyword evidence="1" id="KW-1133">Transmembrane helix</keyword>
<evidence type="ECO:0000313" key="2">
    <source>
        <dbReference type="EMBL" id="AQW67237.1"/>
    </source>
</evidence>
<reference evidence="2 5" key="2">
    <citation type="submission" date="2017-02" db="EMBL/GenBank/DDBJ databases">
        <authorList>
            <person name="Guo L."/>
        </authorList>
    </citation>
    <scope>NUCLEOTIDE SEQUENCE [LARGE SCALE GENOMIC DNA]</scope>
    <source>
        <strain evidence="2 5">PRS09-11288</strain>
    </source>
</reference>